<accession>A0A1M4YGF4</accession>
<keyword evidence="2" id="KW-0067">ATP-binding</keyword>
<proteinExistence type="predicted"/>
<sequence>MLKVYKKLLFYVPKEKSLAYIAIGLTMVSTVVIVGAYYYLMDLVKLVLGSLI</sequence>
<keyword evidence="1" id="KW-1133">Transmembrane helix</keyword>
<gene>
    <name evidence="2" type="ORF">SAMN02745784_02634</name>
</gene>
<protein>
    <submittedName>
        <fullName evidence="2">ATP-binding cassette, subfamily B</fullName>
    </submittedName>
</protein>
<reference evidence="3" key="1">
    <citation type="submission" date="2016-11" db="EMBL/GenBank/DDBJ databases">
        <authorList>
            <person name="Varghese N."/>
            <person name="Submissions S."/>
        </authorList>
    </citation>
    <scope>NUCLEOTIDE SEQUENCE [LARGE SCALE GENOMIC DNA]</scope>
    <source>
        <strain evidence="3">DSM 18095</strain>
    </source>
</reference>
<organism evidence="2 3">
    <name type="scientific">Tissierella praeacuta DSM 18095</name>
    <dbReference type="NCBI Taxonomy" id="1123404"/>
    <lineage>
        <taxon>Bacteria</taxon>
        <taxon>Bacillati</taxon>
        <taxon>Bacillota</taxon>
        <taxon>Tissierellia</taxon>
        <taxon>Tissierellales</taxon>
        <taxon>Tissierellaceae</taxon>
        <taxon>Tissierella</taxon>
    </lineage>
</organism>
<evidence type="ECO:0000256" key="1">
    <source>
        <dbReference type="SAM" id="Phobius"/>
    </source>
</evidence>
<evidence type="ECO:0000313" key="3">
    <source>
        <dbReference type="Proteomes" id="UP000184114"/>
    </source>
</evidence>
<name>A0A1M4YGF4_9FIRM</name>
<keyword evidence="3" id="KW-1185">Reference proteome</keyword>
<evidence type="ECO:0000313" key="2">
    <source>
        <dbReference type="EMBL" id="SHF04904.1"/>
    </source>
</evidence>
<dbReference type="AlphaFoldDB" id="A0A1M4YGF4"/>
<dbReference type="Proteomes" id="UP000184114">
    <property type="component" value="Unassembled WGS sequence"/>
</dbReference>
<dbReference type="GeneID" id="90996686"/>
<dbReference type="RefSeq" id="WP_159429199.1">
    <property type="nucleotide sequence ID" value="NZ_FQTY01000017.1"/>
</dbReference>
<keyword evidence="1" id="KW-0472">Membrane</keyword>
<dbReference type="EMBL" id="FQTY01000017">
    <property type="protein sequence ID" value="SHF04904.1"/>
    <property type="molecule type" value="Genomic_DNA"/>
</dbReference>
<keyword evidence="2" id="KW-0547">Nucleotide-binding</keyword>
<dbReference type="GO" id="GO:0005524">
    <property type="term" value="F:ATP binding"/>
    <property type="evidence" value="ECO:0007669"/>
    <property type="project" value="UniProtKB-KW"/>
</dbReference>
<keyword evidence="1" id="KW-0812">Transmembrane</keyword>
<feature type="transmembrane region" description="Helical" evidence="1">
    <location>
        <begin position="20"/>
        <end position="40"/>
    </location>
</feature>